<protein>
    <submittedName>
        <fullName evidence="1">Uncharacterized protein</fullName>
    </submittedName>
</protein>
<keyword evidence="2" id="KW-1185">Reference proteome</keyword>
<proteinExistence type="predicted"/>
<name>A0A8X6R3P1_NEPPI</name>
<dbReference type="EMBL" id="BMAW01040619">
    <property type="protein sequence ID" value="GFU60307.1"/>
    <property type="molecule type" value="Genomic_DNA"/>
</dbReference>
<gene>
    <name evidence="1" type="ORF">NPIL_686821</name>
</gene>
<dbReference type="Proteomes" id="UP000887013">
    <property type="component" value="Unassembled WGS sequence"/>
</dbReference>
<feature type="non-terminal residue" evidence="1">
    <location>
        <position position="27"/>
    </location>
</feature>
<organism evidence="1 2">
    <name type="scientific">Nephila pilipes</name>
    <name type="common">Giant wood spider</name>
    <name type="synonym">Nephila maculata</name>
    <dbReference type="NCBI Taxonomy" id="299642"/>
    <lineage>
        <taxon>Eukaryota</taxon>
        <taxon>Metazoa</taxon>
        <taxon>Ecdysozoa</taxon>
        <taxon>Arthropoda</taxon>
        <taxon>Chelicerata</taxon>
        <taxon>Arachnida</taxon>
        <taxon>Araneae</taxon>
        <taxon>Araneomorphae</taxon>
        <taxon>Entelegynae</taxon>
        <taxon>Araneoidea</taxon>
        <taxon>Nephilidae</taxon>
        <taxon>Nephila</taxon>
    </lineage>
</organism>
<dbReference type="AlphaFoldDB" id="A0A8X6R3P1"/>
<comment type="caution">
    <text evidence="1">The sequence shown here is derived from an EMBL/GenBank/DDBJ whole genome shotgun (WGS) entry which is preliminary data.</text>
</comment>
<evidence type="ECO:0000313" key="2">
    <source>
        <dbReference type="Proteomes" id="UP000887013"/>
    </source>
</evidence>
<evidence type="ECO:0000313" key="1">
    <source>
        <dbReference type="EMBL" id="GFU60307.1"/>
    </source>
</evidence>
<accession>A0A8X6R3P1</accession>
<reference evidence="1" key="1">
    <citation type="submission" date="2020-08" db="EMBL/GenBank/DDBJ databases">
        <title>Multicomponent nature underlies the extraordinary mechanical properties of spider dragline silk.</title>
        <authorList>
            <person name="Kono N."/>
            <person name="Nakamura H."/>
            <person name="Mori M."/>
            <person name="Yoshida Y."/>
            <person name="Ohtoshi R."/>
            <person name="Malay A.D."/>
            <person name="Moran D.A.P."/>
            <person name="Tomita M."/>
            <person name="Numata K."/>
            <person name="Arakawa K."/>
        </authorList>
    </citation>
    <scope>NUCLEOTIDE SEQUENCE</scope>
</reference>
<sequence length="27" mass="3292">MRQRLEFADDVVGRIYNNIVDETFYKV</sequence>